<sequence length="900" mass="103765">MKTPSQVRTESFFSPELLTDPAIPYPERRQLLLEACRTFLNHHQQLIRDEHRAGASGRQTVGSLTSLTDTLIRNLYRSVSADISEKDFGSCALIAIGGYGRGELNPRSDVDIMFYYSGKDRTFAEQVSERILYLLWDLGLDVGYSVRTERDCLEMAEKDITARTALLDSRFLVGDEGLFREYDRSVFEPVLARNSQNFLRQKLEESERRLRKYGSSVFLIEPNIKEGEGGLRDLHTALWLAQVKFKARSLRELIIKGVVTEQEGKEFEDALEYLWRIRNELHYLSSRKTDQLNFDQQESIARFLGYQDNKKALAVEQFMQNYYAHATFVEHISSLLVTKATIQDEPNSRILGYLTRRTVDTGFYILRGELRVSQADLFERDPAKMMKAFLLSQRHGVPMSVPLKGMIRDNLHRINDRVRRSREMTEGFLEILRNYKGVMEVLRDMHHLQFMNHFIPEFGHIYCKVQHDAYHIYTVDVHSLFAAEEIVKLWRGDYREKKPLLTQVANDIEKRDLMLLAVLLHDIGKGEGKDHCNKGADLVPTIARRLGLNKEDSQRLEFLVRNHLVMAHISQRRDLHDDKLILQFARNMGMSENIKMLYLLTFADIKAVGPDVWSEWKGLLLQELYEKAYAILERGNFQLEVRSEKVRNRKRKVVSLIEEEFGAKTVKDVIKVMSTRYILSHRSAEIAEHVRLLLSRRNRTLAMKVEHEPAGEFTQLTISTLDVPGLFSMITGVMAASGINILGAQIYTQSSGVAIDILHVRSQSGEIIADESKWRKVEETLTAVIEGRLRIDELVKARQRPSFLVDRPRPRFPNRVEIDNEISEEYTVIDIYAHDKVGLLYNITDTLRGLGLYIGVSKISTKVDQVTDTFYIQDIFGQKVTLPEKVEELRSRLLASLDAD</sequence>
<keyword evidence="4 7" id="KW-0378">Hydrolase</keyword>
<dbReference type="STRING" id="1603606.DSOUD_1742"/>
<comment type="caution">
    <text evidence="7">Lacks conserved residue(s) required for the propagation of feature annotation.</text>
</comment>
<dbReference type="Pfam" id="PF03445">
    <property type="entry name" value="DUF294"/>
    <property type="match status" value="1"/>
</dbReference>
<dbReference type="PATRIC" id="fig|1603606.3.peg.1897"/>
<dbReference type="InterPro" id="IPR010043">
    <property type="entry name" value="UTase/UR"/>
</dbReference>
<comment type="catalytic activity">
    <reaction evidence="7">
        <text>[protein-PII]-L-tyrosine + UTP = [protein-PII]-uridylyl-L-tyrosine + diphosphate</text>
        <dbReference type="Rhea" id="RHEA:13673"/>
        <dbReference type="Rhea" id="RHEA-COMP:12147"/>
        <dbReference type="Rhea" id="RHEA-COMP:12148"/>
        <dbReference type="ChEBI" id="CHEBI:33019"/>
        <dbReference type="ChEBI" id="CHEBI:46398"/>
        <dbReference type="ChEBI" id="CHEBI:46858"/>
        <dbReference type="ChEBI" id="CHEBI:90602"/>
        <dbReference type="EC" id="2.7.7.59"/>
    </reaction>
</comment>
<dbReference type="EC" id="3.1.4.-" evidence="7"/>
<dbReference type="NCBIfam" id="TIGR01693">
    <property type="entry name" value="UTase_glnD"/>
    <property type="match status" value="1"/>
</dbReference>
<dbReference type="SUPFAM" id="SSF81301">
    <property type="entry name" value="Nucleotidyltransferase"/>
    <property type="match status" value="1"/>
</dbReference>
<dbReference type="CDD" id="cd00077">
    <property type="entry name" value="HDc"/>
    <property type="match status" value="1"/>
</dbReference>
<evidence type="ECO:0000256" key="7">
    <source>
        <dbReference type="HAMAP-Rule" id="MF_00277"/>
    </source>
</evidence>
<gene>
    <name evidence="7 10" type="primary">glnD</name>
    <name evidence="10" type="ORF">DSOUD_1742</name>
</gene>
<dbReference type="Gene3D" id="3.30.460.10">
    <property type="entry name" value="Beta Polymerase, domain 2"/>
    <property type="match status" value="1"/>
</dbReference>
<keyword evidence="1 7" id="KW-0808">Transferase</keyword>
<comment type="function">
    <text evidence="7">Modifies, by uridylylation and deuridylylation, the PII regulatory proteins (GlnB and homologs), in response to the nitrogen status of the cell that GlnD senses through the glutamine level. Under low glutamine levels, catalyzes the conversion of the PII proteins and UTP to PII-UMP and PPi, while under higher glutamine levels, GlnD hydrolyzes PII-UMP to PII and UMP (deuridylylation). Thus, controls uridylylation state and activity of the PII proteins, and plays an important role in the regulation of nitrogen metabolism.</text>
</comment>
<evidence type="ECO:0000259" key="9">
    <source>
        <dbReference type="PROSITE" id="PS51831"/>
    </source>
</evidence>
<keyword evidence="11" id="KW-1185">Reference proteome</keyword>
<evidence type="ECO:0000256" key="6">
    <source>
        <dbReference type="ARBA" id="ARBA00023268"/>
    </source>
</evidence>
<dbReference type="OrthoDB" id="9758038at2"/>
<dbReference type="InterPro" id="IPR043519">
    <property type="entry name" value="NT_sf"/>
</dbReference>
<dbReference type="InterPro" id="IPR005105">
    <property type="entry name" value="GlnD_Uridyltrans_N"/>
</dbReference>
<dbReference type="GO" id="GO:0006808">
    <property type="term" value="P:regulation of nitrogen utilization"/>
    <property type="evidence" value="ECO:0007669"/>
    <property type="project" value="UniProtKB-UniRule"/>
</dbReference>
<evidence type="ECO:0000313" key="11">
    <source>
        <dbReference type="Proteomes" id="UP000057158"/>
    </source>
</evidence>
<dbReference type="PANTHER" id="PTHR47320">
    <property type="entry name" value="BIFUNCTIONAL URIDYLYLTRANSFERASE/URIDYLYL-REMOVING ENZYME"/>
    <property type="match status" value="1"/>
</dbReference>
<dbReference type="SUPFAM" id="SSF81593">
    <property type="entry name" value="Nucleotidyltransferase substrate binding subunit/domain"/>
    <property type="match status" value="1"/>
</dbReference>
<proteinExistence type="inferred from homology"/>
<dbReference type="Proteomes" id="UP000057158">
    <property type="component" value="Chromosome"/>
</dbReference>
<comment type="catalytic activity">
    <reaction evidence="7">
        <text>[protein-PII]-uridylyl-L-tyrosine + H2O = [protein-PII]-L-tyrosine + UMP + H(+)</text>
        <dbReference type="Rhea" id="RHEA:48600"/>
        <dbReference type="Rhea" id="RHEA-COMP:12147"/>
        <dbReference type="Rhea" id="RHEA-COMP:12148"/>
        <dbReference type="ChEBI" id="CHEBI:15377"/>
        <dbReference type="ChEBI" id="CHEBI:15378"/>
        <dbReference type="ChEBI" id="CHEBI:46858"/>
        <dbReference type="ChEBI" id="CHEBI:57865"/>
        <dbReference type="ChEBI" id="CHEBI:90602"/>
    </reaction>
</comment>
<comment type="domain">
    <text evidence="7">Has four distinct domains: an N-terminal nucleotidyltransferase (NT) domain responsible for UTase activity, a central HD domain that encodes UR activity, and two C-terminal ACT domains that seem to have a role in glutamine sensing.</text>
</comment>
<dbReference type="RefSeq" id="WP_082351163.1">
    <property type="nucleotide sequence ID" value="NZ_CP010802.1"/>
</dbReference>
<dbReference type="EC" id="2.7.7.59" evidence="7"/>
<dbReference type="Pfam" id="PF08335">
    <property type="entry name" value="GlnD_UR_UTase"/>
    <property type="match status" value="1"/>
</dbReference>
<dbReference type="PANTHER" id="PTHR47320:SF1">
    <property type="entry name" value="BIFUNCTIONAL URIDYLYLTRANSFERASE_URIDYLYL-REMOVING ENZYME"/>
    <property type="match status" value="1"/>
</dbReference>
<keyword evidence="5 7" id="KW-0460">Magnesium</keyword>
<dbReference type="InterPro" id="IPR006674">
    <property type="entry name" value="HD_domain"/>
</dbReference>
<evidence type="ECO:0000259" key="8">
    <source>
        <dbReference type="PROSITE" id="PS51671"/>
    </source>
</evidence>
<dbReference type="KEGG" id="des:DSOUD_1742"/>
<feature type="domain" description="HD" evidence="9">
    <location>
        <begin position="475"/>
        <end position="591"/>
    </location>
</feature>
<dbReference type="InterPro" id="IPR002912">
    <property type="entry name" value="ACT_dom"/>
</dbReference>
<keyword evidence="2 7" id="KW-0548">Nucleotidyltransferase</keyword>
<organism evidence="10 11">
    <name type="scientific">Desulfuromonas soudanensis</name>
    <dbReference type="NCBI Taxonomy" id="1603606"/>
    <lineage>
        <taxon>Bacteria</taxon>
        <taxon>Pseudomonadati</taxon>
        <taxon>Thermodesulfobacteriota</taxon>
        <taxon>Desulfuromonadia</taxon>
        <taxon>Desulfuromonadales</taxon>
        <taxon>Desulfuromonadaceae</taxon>
        <taxon>Desulfuromonas</taxon>
    </lineage>
</organism>
<dbReference type="PROSITE" id="PS51671">
    <property type="entry name" value="ACT"/>
    <property type="match status" value="2"/>
</dbReference>
<evidence type="ECO:0000256" key="4">
    <source>
        <dbReference type="ARBA" id="ARBA00022801"/>
    </source>
</evidence>
<dbReference type="SUPFAM" id="SSF55021">
    <property type="entry name" value="ACT-like"/>
    <property type="match status" value="2"/>
</dbReference>
<feature type="domain" description="ACT" evidence="8">
    <location>
        <begin position="828"/>
        <end position="900"/>
    </location>
</feature>
<evidence type="ECO:0000256" key="2">
    <source>
        <dbReference type="ARBA" id="ARBA00022695"/>
    </source>
</evidence>
<dbReference type="AlphaFoldDB" id="A0A0M4DI20"/>
<dbReference type="InterPro" id="IPR013546">
    <property type="entry name" value="PII_UdlTrfase/GS_AdlTrfase"/>
</dbReference>
<dbReference type="CDD" id="cd05401">
    <property type="entry name" value="NT_GlnE_GlnD_like"/>
    <property type="match status" value="1"/>
</dbReference>
<evidence type="ECO:0000256" key="1">
    <source>
        <dbReference type="ARBA" id="ARBA00022679"/>
    </source>
</evidence>
<protein>
    <recommendedName>
        <fullName evidence="7">Bifunctional uridylyltransferase/uridylyl-removing enzyme</fullName>
        <shortName evidence="7">UTase/UR</shortName>
    </recommendedName>
    <alternativeName>
        <fullName evidence="7">Bifunctional [protein-PII] modification enzyme</fullName>
    </alternativeName>
    <alternativeName>
        <fullName evidence="7">Bifunctional nitrogen sensor protein</fullName>
    </alternativeName>
    <domain>
        <recommendedName>
            <fullName evidence="7">[Protein-PII] uridylyltransferase</fullName>
            <shortName evidence="7">PII uridylyltransferase</shortName>
            <shortName evidence="7">UTase</shortName>
            <ecNumber evidence="7">2.7.7.59</ecNumber>
        </recommendedName>
    </domain>
    <domain>
        <recommendedName>
            <fullName evidence="7">[Protein-PII]-UMP uridylyl-removing enzyme</fullName>
            <shortName evidence="7">UR</shortName>
            <ecNumber evidence="7">3.1.4.-</ecNumber>
        </recommendedName>
    </domain>
</protein>
<dbReference type="EMBL" id="CP010802">
    <property type="protein sequence ID" value="ALC16520.1"/>
    <property type="molecule type" value="Genomic_DNA"/>
</dbReference>
<dbReference type="CDD" id="cd04899">
    <property type="entry name" value="ACT_ACR-UUR-like_2"/>
    <property type="match status" value="1"/>
</dbReference>
<dbReference type="PIRSF" id="PIRSF006288">
    <property type="entry name" value="PII_uridyltransf"/>
    <property type="match status" value="1"/>
</dbReference>
<keyword evidence="6 7" id="KW-0511">Multifunctional enzyme</keyword>
<dbReference type="Gene3D" id="1.20.120.330">
    <property type="entry name" value="Nucleotidyltransferases domain 2"/>
    <property type="match status" value="1"/>
</dbReference>
<keyword evidence="3" id="KW-0677">Repeat</keyword>
<dbReference type="InterPro" id="IPR045865">
    <property type="entry name" value="ACT-like_dom_sf"/>
</dbReference>
<feature type="region of interest" description="Uridylyltransferase" evidence="7">
    <location>
        <begin position="1"/>
        <end position="358"/>
    </location>
</feature>
<evidence type="ECO:0000256" key="5">
    <source>
        <dbReference type="ARBA" id="ARBA00022842"/>
    </source>
</evidence>
<dbReference type="Gene3D" id="1.10.3090.10">
    <property type="entry name" value="cca-adding enzyme, domain 2"/>
    <property type="match status" value="1"/>
</dbReference>
<dbReference type="GO" id="GO:0008773">
    <property type="term" value="F:[protein-PII] uridylyltransferase activity"/>
    <property type="evidence" value="ECO:0007669"/>
    <property type="project" value="UniProtKB-UniRule"/>
</dbReference>
<dbReference type="Pfam" id="PF24931">
    <property type="entry name" value="ACT_ACR9_3rd"/>
    <property type="match status" value="1"/>
</dbReference>
<reference evidence="10 11" key="1">
    <citation type="submission" date="2015-07" db="EMBL/GenBank/DDBJ databases">
        <title>Isolation and Genomic Characterization of a Novel Halophilic Metal-Reducing Deltaproteobacterium from the Deep Subsurface.</title>
        <authorList>
            <person name="Badalamenti J.P."/>
            <person name="Summers Z.M."/>
            <person name="Gralnick J.A."/>
            <person name="Bond D.R."/>
        </authorList>
    </citation>
    <scope>NUCLEOTIDE SEQUENCE [LARGE SCALE GENOMIC DNA]</scope>
    <source>
        <strain evidence="10 11">WTL</strain>
    </source>
</reference>
<dbReference type="Pfam" id="PF01966">
    <property type="entry name" value="HD"/>
    <property type="match status" value="1"/>
</dbReference>
<comment type="activity regulation">
    <text evidence="7">Uridylyltransferase (UTase) activity is inhibited by glutamine, while glutamine activates uridylyl-removing (UR) activity.</text>
</comment>
<dbReference type="CDD" id="cd04900">
    <property type="entry name" value="ACT_UUR-like_1"/>
    <property type="match status" value="1"/>
</dbReference>
<dbReference type="SUPFAM" id="SSF81891">
    <property type="entry name" value="Poly A polymerase C-terminal region-like"/>
    <property type="match status" value="1"/>
</dbReference>
<dbReference type="GO" id="GO:0008081">
    <property type="term" value="F:phosphoric diester hydrolase activity"/>
    <property type="evidence" value="ECO:0007669"/>
    <property type="project" value="UniProtKB-UniRule"/>
</dbReference>
<accession>A0A0M4DI20</accession>
<comment type="cofactor">
    <cofactor evidence="7">
        <name>Mg(2+)</name>
        <dbReference type="ChEBI" id="CHEBI:18420"/>
    </cofactor>
</comment>
<feature type="domain" description="ACT" evidence="8">
    <location>
        <begin position="715"/>
        <end position="792"/>
    </location>
</feature>
<dbReference type="SMART" id="SM00471">
    <property type="entry name" value="HDc"/>
    <property type="match status" value="1"/>
</dbReference>
<dbReference type="HAMAP" id="MF_00277">
    <property type="entry name" value="PII_uridylyl_transf"/>
    <property type="match status" value="1"/>
</dbReference>
<evidence type="ECO:0000313" key="10">
    <source>
        <dbReference type="EMBL" id="ALC16520.1"/>
    </source>
</evidence>
<comment type="similarity">
    <text evidence="7">Belongs to the GlnD family.</text>
</comment>
<dbReference type="InterPro" id="IPR003607">
    <property type="entry name" value="HD/PDEase_dom"/>
</dbReference>
<evidence type="ECO:0000256" key="3">
    <source>
        <dbReference type="ARBA" id="ARBA00022737"/>
    </source>
</evidence>
<name>A0A0M4DI20_9BACT</name>
<dbReference type="PROSITE" id="PS51831">
    <property type="entry name" value="HD"/>
    <property type="match status" value="1"/>
</dbReference>